<evidence type="ECO:0000313" key="3">
    <source>
        <dbReference type="Proteomes" id="UP000002592"/>
    </source>
</evidence>
<sequence>MLIEILGSSSSLLVIVLIGLSIYFGIQAQTRKIK</sequence>
<feature type="transmembrane region" description="Helical" evidence="1">
    <location>
        <begin position="6"/>
        <end position="26"/>
    </location>
</feature>
<evidence type="ECO:0000313" key="2">
    <source>
        <dbReference type="EMBL" id="ABM75662.1"/>
    </source>
</evidence>
<keyword evidence="1" id="KW-0472">Membrane</keyword>
<keyword evidence="1" id="KW-0812">Transmembrane</keyword>
<dbReference type="HOGENOM" id="CLU_3375253_0_0_3"/>
<proteinExistence type="predicted"/>
<accession>A2C2F2</accession>
<organism evidence="2 3">
    <name type="scientific">Prochlorococcus marinus (strain NATL1A)</name>
    <dbReference type="NCBI Taxonomy" id="167555"/>
    <lineage>
        <taxon>Bacteria</taxon>
        <taxon>Bacillati</taxon>
        <taxon>Cyanobacteriota</taxon>
        <taxon>Cyanophyceae</taxon>
        <taxon>Synechococcales</taxon>
        <taxon>Prochlorococcaceae</taxon>
        <taxon>Prochlorococcus</taxon>
    </lineage>
</organism>
<evidence type="ECO:0000256" key="1">
    <source>
        <dbReference type="SAM" id="Phobius"/>
    </source>
</evidence>
<reference evidence="3" key="1">
    <citation type="journal article" date="2007" name="PLoS Genet.">
        <title>Patterns and implications of gene gain and loss in the evolution of Prochlorococcus.</title>
        <authorList>
            <person name="Kettler G.C."/>
            <person name="Martiny A.C."/>
            <person name="Huang K."/>
            <person name="Zucker J."/>
            <person name="Coleman M.L."/>
            <person name="Rodrigue S."/>
            <person name="Chen F."/>
            <person name="Lapidus A."/>
            <person name="Ferriera S."/>
            <person name="Johnson J."/>
            <person name="Steglich C."/>
            <person name="Church G.M."/>
            <person name="Richardson P."/>
            <person name="Chisholm S.W."/>
        </authorList>
    </citation>
    <scope>NUCLEOTIDE SEQUENCE [LARGE SCALE GENOMIC DNA]</scope>
    <source>
        <strain evidence="3">NATL1A</strain>
    </source>
</reference>
<dbReference type="EMBL" id="CP000553">
    <property type="protein sequence ID" value="ABM75662.1"/>
    <property type="molecule type" value="Genomic_DNA"/>
</dbReference>
<name>A2C2F2_PROM1</name>
<dbReference type="AlphaFoldDB" id="A2C2F2"/>
<keyword evidence="1" id="KW-1133">Transmembrane helix</keyword>
<gene>
    <name evidence="2" type="ordered locus">NATL1_11041</name>
</gene>
<protein>
    <submittedName>
        <fullName evidence="2">Uncharacterized protein</fullName>
    </submittedName>
</protein>
<dbReference type="Proteomes" id="UP000002592">
    <property type="component" value="Chromosome"/>
</dbReference>
<dbReference type="KEGG" id="pme:NATL1_11041"/>